<keyword evidence="2" id="KW-1185">Reference proteome</keyword>
<evidence type="ECO:0000313" key="2">
    <source>
        <dbReference type="Proteomes" id="UP000238479"/>
    </source>
</evidence>
<dbReference type="PANTHER" id="PTHR19328:SF70">
    <property type="entry name" value="PROTEIN, PUTATIVE-RELATED"/>
    <property type="match status" value="1"/>
</dbReference>
<sequence length="191" mass="20616">MCAICDQFSAQLFEIDSQPRKVPVLCNITSSMKSHQSKVGDCRDFCTKLWDKCGNISLLSSPFAPSSQGRMTDHWQSTQDICEAFGGSEDAVCFNGVSVSFSQVDAAPPPAGLCLEKIGNGTYINLVPHPDGSNRAFVSNQQGQIWLATVPDEGSSGILGINEAEPFLDITDQVLFGTEFGQMSMAFHPTL</sequence>
<dbReference type="AlphaFoldDB" id="A0A2P6P2A5"/>
<comment type="caution">
    <text evidence="1">The sequence shown here is derived from an EMBL/GenBank/DDBJ whole genome shotgun (WGS) entry which is preliminary data.</text>
</comment>
<dbReference type="EMBL" id="PDCK01000045">
    <property type="protein sequence ID" value="PRQ16077.1"/>
    <property type="molecule type" value="Genomic_DNA"/>
</dbReference>
<protein>
    <submittedName>
        <fullName evidence="1">Putative six-bladed beta-propeller, TolB</fullName>
    </submittedName>
</protein>
<dbReference type="InterPro" id="IPR011042">
    <property type="entry name" value="6-blade_b-propeller_TolB-like"/>
</dbReference>
<name>A0A2P6P2A5_ROSCH</name>
<dbReference type="Gene3D" id="2.120.10.30">
    <property type="entry name" value="TolB, C-terminal domain"/>
    <property type="match status" value="1"/>
</dbReference>
<evidence type="ECO:0000313" key="1">
    <source>
        <dbReference type="EMBL" id="PRQ16077.1"/>
    </source>
</evidence>
<accession>A0A2P6P2A5</accession>
<dbReference type="Proteomes" id="UP000238479">
    <property type="component" value="Chromosome 7"/>
</dbReference>
<dbReference type="PANTHER" id="PTHR19328">
    <property type="entry name" value="HEDGEHOG-INTERACTING PROTEIN"/>
    <property type="match status" value="1"/>
</dbReference>
<organism evidence="1 2">
    <name type="scientific">Rosa chinensis</name>
    <name type="common">China rose</name>
    <dbReference type="NCBI Taxonomy" id="74649"/>
    <lineage>
        <taxon>Eukaryota</taxon>
        <taxon>Viridiplantae</taxon>
        <taxon>Streptophyta</taxon>
        <taxon>Embryophyta</taxon>
        <taxon>Tracheophyta</taxon>
        <taxon>Spermatophyta</taxon>
        <taxon>Magnoliopsida</taxon>
        <taxon>eudicotyledons</taxon>
        <taxon>Gunneridae</taxon>
        <taxon>Pentapetalae</taxon>
        <taxon>rosids</taxon>
        <taxon>fabids</taxon>
        <taxon>Rosales</taxon>
        <taxon>Rosaceae</taxon>
        <taxon>Rosoideae</taxon>
        <taxon>Rosoideae incertae sedis</taxon>
        <taxon>Rosa</taxon>
    </lineage>
</organism>
<gene>
    <name evidence="1" type="ORF">RchiOBHm_Chr7g0180301</name>
</gene>
<proteinExistence type="predicted"/>
<dbReference type="Gramene" id="PRQ16077">
    <property type="protein sequence ID" value="PRQ16077"/>
    <property type="gene ID" value="RchiOBHm_Chr7g0180301"/>
</dbReference>
<reference evidence="1 2" key="1">
    <citation type="journal article" date="2018" name="Nat. Genet.">
        <title>The Rosa genome provides new insights in the design of modern roses.</title>
        <authorList>
            <person name="Bendahmane M."/>
        </authorList>
    </citation>
    <scope>NUCLEOTIDE SEQUENCE [LARGE SCALE GENOMIC DNA]</scope>
    <source>
        <strain evidence="2">cv. Old Blush</strain>
    </source>
</reference>
<dbReference type="STRING" id="74649.A0A2P6P2A5"/>